<keyword evidence="6" id="KW-1185">Reference proteome</keyword>
<evidence type="ECO:0000259" key="4">
    <source>
        <dbReference type="Pfam" id="PF02470"/>
    </source>
</evidence>
<dbReference type="AlphaFoldDB" id="B0VF27"/>
<keyword evidence="3" id="KW-0472">Membrane</keyword>
<dbReference type="OrthoDB" id="367343at2"/>
<feature type="domain" description="Mce/MlaD" evidence="4">
    <location>
        <begin position="40"/>
        <end position="116"/>
    </location>
</feature>
<gene>
    <name evidence="5" type="ordered locus">CLOAM0169</name>
</gene>
<keyword evidence="3" id="KW-0812">Transmembrane</keyword>
<evidence type="ECO:0000256" key="3">
    <source>
        <dbReference type="SAM" id="Phobius"/>
    </source>
</evidence>
<dbReference type="RefSeq" id="WP_015423940.1">
    <property type="nucleotide sequence ID" value="NC_020449.1"/>
</dbReference>
<feature type="region of interest" description="Disordered" evidence="2">
    <location>
        <begin position="337"/>
        <end position="360"/>
    </location>
</feature>
<dbReference type="PANTHER" id="PTHR33371">
    <property type="entry name" value="INTERMEMBRANE PHOSPHOLIPID TRANSPORT SYSTEM BINDING PROTEIN MLAD-RELATED"/>
    <property type="match status" value="1"/>
</dbReference>
<keyword evidence="3" id="KW-1133">Transmembrane helix</keyword>
<keyword evidence="1" id="KW-0175">Coiled coil</keyword>
<dbReference type="InterPro" id="IPR003399">
    <property type="entry name" value="Mce/MlaD"/>
</dbReference>
<dbReference type="Pfam" id="PF02470">
    <property type="entry name" value="MlaD"/>
    <property type="match status" value="1"/>
</dbReference>
<organism evidence="5 6">
    <name type="scientific">Cloacimonas acidaminovorans (strain Evry)</name>
    <dbReference type="NCBI Taxonomy" id="459349"/>
    <lineage>
        <taxon>Bacteria</taxon>
        <taxon>Pseudomonadati</taxon>
        <taxon>Candidatus Cloacimonadota</taxon>
        <taxon>Candidatus Cloacimonadia</taxon>
        <taxon>Candidatus Cloacimonadales</taxon>
        <taxon>Candidatus Cloacimonadaceae</taxon>
        <taxon>Candidatus Cloacimonas</taxon>
    </lineage>
</organism>
<dbReference type="Proteomes" id="UP000002019">
    <property type="component" value="Chromosome"/>
</dbReference>
<dbReference type="EMBL" id="CU466930">
    <property type="protein sequence ID" value="CAO80079.1"/>
    <property type="molecule type" value="Genomic_DNA"/>
</dbReference>
<dbReference type="PANTHER" id="PTHR33371:SF16">
    <property type="entry name" value="MCE-FAMILY PROTEIN MCE3F"/>
    <property type="match status" value="1"/>
</dbReference>
<dbReference type="eggNOG" id="COG1463">
    <property type="taxonomic scope" value="Bacteria"/>
</dbReference>
<dbReference type="KEGG" id="caci:CLOAM0169"/>
<evidence type="ECO:0000256" key="1">
    <source>
        <dbReference type="SAM" id="Coils"/>
    </source>
</evidence>
<evidence type="ECO:0000313" key="5">
    <source>
        <dbReference type="EMBL" id="CAO80079.1"/>
    </source>
</evidence>
<name>B0VF27_CLOAI</name>
<dbReference type="STRING" id="459349.CLOAM0169"/>
<dbReference type="GO" id="GO:0005576">
    <property type="term" value="C:extracellular region"/>
    <property type="evidence" value="ECO:0007669"/>
    <property type="project" value="TreeGrafter"/>
</dbReference>
<evidence type="ECO:0000256" key="2">
    <source>
        <dbReference type="SAM" id="MobiDB-lite"/>
    </source>
</evidence>
<feature type="transmembrane region" description="Helical" evidence="3">
    <location>
        <begin position="12"/>
        <end position="32"/>
    </location>
</feature>
<evidence type="ECO:0000313" key="6">
    <source>
        <dbReference type="Proteomes" id="UP000002019"/>
    </source>
</evidence>
<feature type="coiled-coil region" evidence="1">
    <location>
        <begin position="282"/>
        <end position="332"/>
    </location>
</feature>
<reference evidence="5 6" key="1">
    <citation type="journal article" date="2008" name="J. Bacteriol.">
        <title>'Candidatus Cloacamonas acidaminovorans': genome sequence reconstruction provides a first glimpse of a new bacterial division.</title>
        <authorList>
            <person name="Pelletier E."/>
            <person name="Kreimeyer A."/>
            <person name="Bocs S."/>
            <person name="Rouy Z."/>
            <person name="Gyapay G."/>
            <person name="Chouari R."/>
            <person name="Riviere D."/>
            <person name="Ganesan A."/>
            <person name="Daegelen P."/>
            <person name="Sghir A."/>
            <person name="Cohen G.N."/>
            <person name="Medigue C."/>
            <person name="Weissenbach J."/>
            <person name="Le Paslier D."/>
        </authorList>
    </citation>
    <scope>NUCLEOTIDE SEQUENCE [LARGE SCALE GENOMIC DNA]</scope>
    <source>
        <strain evidence="6">Evry</strain>
    </source>
</reference>
<sequence length="360" mass="39987">MIDKIKHSRKIVFAFISIPVLLLLLAMVFIAIRQNLLEKKYVYYSTLANAMGISTQTPVLYKGFEVGRVRDFSLMEDGNIGLEFYILNRYKNIMVTGSILARNTNPITGKTTLEFIQNPNSREHLQDKSTILSSDFPEGKKQLKLIAPQTSDPISLILANLAQLSSSLNEDYNADKGSIPRFLVNLADASEKANASMNKVEEITTELSILTANLNQDNNPESGVLLRTLNNLAELSQGLNNRMNELEFILASAQTAIDNYKKPDSLLIKLLDPMQDKILQPLSETLNNLESATAELAKILATVNNPELRLLLSNLNDSLAKARKTLEGLNNNPLLRKGISPSAEQNMPSPKYIHQVPNVP</sequence>
<proteinExistence type="predicted"/>
<accession>B0VF27</accession>
<dbReference type="InterPro" id="IPR052336">
    <property type="entry name" value="MlaD_Phospholipid_Transporter"/>
</dbReference>
<protein>
    <recommendedName>
        <fullName evidence="4">Mce/MlaD domain-containing protein</fullName>
    </recommendedName>
</protein>
<dbReference type="HOGENOM" id="CLU_773164_0_0_0"/>